<dbReference type="GO" id="GO:0016787">
    <property type="term" value="F:hydrolase activity"/>
    <property type="evidence" value="ECO:0007669"/>
    <property type="project" value="UniProtKB-KW"/>
</dbReference>
<protein>
    <submittedName>
        <fullName evidence="1">Alpha/beta hydrolase</fullName>
    </submittedName>
</protein>
<dbReference type="Gene3D" id="3.40.50.1820">
    <property type="entry name" value="alpha/beta hydrolase"/>
    <property type="match status" value="2"/>
</dbReference>
<dbReference type="PANTHER" id="PTHR37017:SF11">
    <property type="entry name" value="ESTERASE_LIPASE_THIOESTERASE DOMAIN-CONTAINING PROTEIN"/>
    <property type="match status" value="1"/>
</dbReference>
<gene>
    <name evidence="1" type="ORF">GCM10022244_01860</name>
</gene>
<proteinExistence type="predicted"/>
<name>A0ABP7L5W5_9ACTN</name>
<evidence type="ECO:0000313" key="2">
    <source>
        <dbReference type="Proteomes" id="UP001501000"/>
    </source>
</evidence>
<dbReference type="RefSeq" id="WP_345277700.1">
    <property type="nucleotide sequence ID" value="NZ_BAABAJ010000001.1"/>
</dbReference>
<accession>A0ABP7L5W5</accession>
<keyword evidence="1" id="KW-0378">Hydrolase</keyword>
<evidence type="ECO:0000313" key="1">
    <source>
        <dbReference type="EMBL" id="GAA3895565.1"/>
    </source>
</evidence>
<comment type="caution">
    <text evidence="1">The sequence shown here is derived from an EMBL/GenBank/DDBJ whole genome shotgun (WGS) entry which is preliminary data.</text>
</comment>
<sequence>MTLFLLVSGPFTGGWVWDEVAARLRAEGAAAHPVTLTGQAPRAPGAGPAGTDTGLETHVDDLVRLIDGLGDGGPGEVVLVGHDYGIHPVLGAAGRRPERIARVVYVAAGMAEDGDPALRFVRDEAVRDRLTAATGPRPADVPAPVGEEWERWGSTEGLSPAARERLDRLAVPQPARTLTEPLRLPAAVADIPATGVLCTADGPGIGMIETLAEAGPPQFRALAERGVTFFELDTGHWPMLSRPGDLAGVLLAAAAGRGHRLPPPVPGRTPAPDGATAAADRPFLLDVSVRPRERTSRIDLHLPEADGPRPAVLFVHGGPVAADARPTPRDSPVFLGYARHAADLGAVGITLDHRLHGLTDYGRAAGDLAEAVERARAHPLVDERRIALWFFSGGGLLAADWLAAPPPWLRALAFTYPVLAPPPGWETVPSRFRPVTALASAGRLPLVLTRAGREHPDFARTVTDFLDAARAHGTAVEVVDVPHGRHGFETLDPTEESRAAVRHAMRSVLARLTDAPGGEA</sequence>
<dbReference type="SUPFAM" id="SSF53474">
    <property type="entry name" value="alpha/beta-Hydrolases"/>
    <property type="match status" value="2"/>
</dbReference>
<dbReference type="InterPro" id="IPR029058">
    <property type="entry name" value="AB_hydrolase_fold"/>
</dbReference>
<reference evidence="2" key="1">
    <citation type="journal article" date="2019" name="Int. J. Syst. Evol. Microbiol.">
        <title>The Global Catalogue of Microorganisms (GCM) 10K type strain sequencing project: providing services to taxonomists for standard genome sequencing and annotation.</title>
        <authorList>
            <consortium name="The Broad Institute Genomics Platform"/>
            <consortium name="The Broad Institute Genome Sequencing Center for Infectious Disease"/>
            <person name="Wu L."/>
            <person name="Ma J."/>
        </authorList>
    </citation>
    <scope>NUCLEOTIDE SEQUENCE [LARGE SCALE GENOMIC DNA]</scope>
    <source>
        <strain evidence="2">JCM 16956</strain>
    </source>
</reference>
<keyword evidence="2" id="KW-1185">Reference proteome</keyword>
<dbReference type="EMBL" id="BAABAJ010000001">
    <property type="protein sequence ID" value="GAA3895565.1"/>
    <property type="molecule type" value="Genomic_DNA"/>
</dbReference>
<organism evidence="1 2">
    <name type="scientific">Streptomyces gulbargensis</name>
    <dbReference type="NCBI Taxonomy" id="364901"/>
    <lineage>
        <taxon>Bacteria</taxon>
        <taxon>Bacillati</taxon>
        <taxon>Actinomycetota</taxon>
        <taxon>Actinomycetes</taxon>
        <taxon>Kitasatosporales</taxon>
        <taxon>Streptomycetaceae</taxon>
        <taxon>Streptomyces</taxon>
    </lineage>
</organism>
<dbReference type="Proteomes" id="UP001501000">
    <property type="component" value="Unassembled WGS sequence"/>
</dbReference>
<dbReference type="InterPro" id="IPR052897">
    <property type="entry name" value="Sec-Metab_Biosynth_Hydrolase"/>
</dbReference>
<dbReference type="PANTHER" id="PTHR37017">
    <property type="entry name" value="AB HYDROLASE-1 DOMAIN-CONTAINING PROTEIN-RELATED"/>
    <property type="match status" value="1"/>
</dbReference>